<reference evidence="4 5" key="1">
    <citation type="submission" date="2015-07" db="EMBL/GenBank/DDBJ databases">
        <title>Comparative genomics of the Sigatoka disease complex on banana suggests a link between parallel evolutionary changes in Pseudocercospora fijiensis and Pseudocercospora eumusae and increased virulence on the banana host.</title>
        <authorList>
            <person name="Chang T.-C."/>
            <person name="Salvucci A."/>
            <person name="Crous P.W."/>
            <person name="Stergiopoulos I."/>
        </authorList>
    </citation>
    <scope>NUCLEOTIDE SEQUENCE [LARGE SCALE GENOMIC DNA]</scope>
    <source>
        <strain evidence="4 5">CBS 116634</strain>
    </source>
</reference>
<feature type="compositionally biased region" description="Basic and acidic residues" evidence="1">
    <location>
        <begin position="59"/>
        <end position="76"/>
    </location>
</feature>
<gene>
    <name evidence="4" type="ORF">AC579_10540</name>
</gene>
<feature type="domain" description="DUF3752" evidence="3">
    <location>
        <begin position="129"/>
        <end position="278"/>
    </location>
</feature>
<feature type="region of interest" description="Disordered" evidence="1">
    <location>
        <begin position="1"/>
        <end position="265"/>
    </location>
</feature>
<evidence type="ECO:0000313" key="5">
    <source>
        <dbReference type="Proteomes" id="UP000073492"/>
    </source>
</evidence>
<protein>
    <recommendedName>
        <fullName evidence="3">DUF3752 domain-containing protein</fullName>
    </recommendedName>
</protein>
<feature type="compositionally biased region" description="Basic and acidic residues" evidence="1">
    <location>
        <begin position="116"/>
        <end position="143"/>
    </location>
</feature>
<dbReference type="Pfam" id="PF12572">
    <property type="entry name" value="DUF3752"/>
    <property type="match status" value="1"/>
</dbReference>
<dbReference type="PANTHER" id="PTHR46370">
    <property type="entry name" value="GPALPP MOTIFS-CONTAINING PROTEIN 1"/>
    <property type="match status" value="1"/>
</dbReference>
<proteinExistence type="predicted"/>
<feature type="compositionally biased region" description="Basic and acidic residues" evidence="1">
    <location>
        <begin position="202"/>
        <end position="252"/>
    </location>
</feature>
<name>A0A139IHI9_9PEZI</name>
<comment type="caution">
    <text evidence="4">The sequence shown here is derived from an EMBL/GenBank/DDBJ whole genome shotgun (WGS) entry which is preliminary data.</text>
</comment>
<dbReference type="Proteomes" id="UP000073492">
    <property type="component" value="Unassembled WGS sequence"/>
</dbReference>
<feature type="region of interest" description="Disordered" evidence="1">
    <location>
        <begin position="480"/>
        <end position="529"/>
    </location>
</feature>
<dbReference type="AlphaFoldDB" id="A0A139IHI9"/>
<sequence length="529" mass="58335">MSAVGPDLPPYLLAKRKRKQEEAAQDEATTNAGAKRPKSPEEPEKRRRMMGPAPPPAPLDERPTEPAEPSRDTKEADSDDSDDDFGPALPSEGNTGNADSDDDEESGPQSATEPAVEEKLKRDDWMMMPPKQDDLAARMDPSKQRPKAFNTGKGARGPRSTAGVVSSWHETAEQKQKRLQDEMMGIGKPSAPGPEPARLSKSAKEEAAHRKIQEHVEKTRGPSLLDQHKQSKGAEVEDDDPSKRAFDREKDMGGSGHISSSQKRQMLNKAAGFSGKFSGGTYFSEPPSYQPLYIFAASAKDTQQAQTVDTAHRDLPIHRRGLEDGICVDQSALLVVSARELGKMSMAMRLLSKRDGGNGAPITENTSDTYGEDGYPYGGDSWWWSSTGMALRYTVICIVFASILLFFLGGYIHAKRRLRKGLPLLAYHRWMVHRSMRGGGQQYRYQQPVYNPYNNQSDPYQEGYDMHGYAPPPPAYHRYGDAPPAYAPPPTGASKAMADQHYYNNPQDPRTRNEGEGSEAVATSAVPRQ</sequence>
<keyword evidence="2" id="KW-0812">Transmembrane</keyword>
<keyword evidence="5" id="KW-1185">Reference proteome</keyword>
<dbReference type="InterPro" id="IPR022226">
    <property type="entry name" value="DUF3752"/>
</dbReference>
<dbReference type="InterPro" id="IPR020999">
    <property type="entry name" value="Chitin_synth_reg_RCR"/>
</dbReference>
<keyword evidence="2" id="KW-1133">Transmembrane helix</keyword>
<evidence type="ECO:0000259" key="3">
    <source>
        <dbReference type="Pfam" id="PF12572"/>
    </source>
</evidence>
<dbReference type="InterPro" id="IPR046331">
    <property type="entry name" value="GPAM1-like"/>
</dbReference>
<accession>A0A139IHI9</accession>
<organism evidence="4 5">
    <name type="scientific">Pseudocercospora musae</name>
    <dbReference type="NCBI Taxonomy" id="113226"/>
    <lineage>
        <taxon>Eukaryota</taxon>
        <taxon>Fungi</taxon>
        <taxon>Dikarya</taxon>
        <taxon>Ascomycota</taxon>
        <taxon>Pezizomycotina</taxon>
        <taxon>Dothideomycetes</taxon>
        <taxon>Dothideomycetidae</taxon>
        <taxon>Mycosphaerellales</taxon>
        <taxon>Mycosphaerellaceae</taxon>
        <taxon>Pseudocercospora</taxon>
    </lineage>
</organism>
<feature type="transmembrane region" description="Helical" evidence="2">
    <location>
        <begin position="390"/>
        <end position="412"/>
    </location>
</feature>
<evidence type="ECO:0000313" key="4">
    <source>
        <dbReference type="EMBL" id="KXT14075.1"/>
    </source>
</evidence>
<evidence type="ECO:0000256" key="2">
    <source>
        <dbReference type="SAM" id="Phobius"/>
    </source>
</evidence>
<dbReference type="Pfam" id="PF12273">
    <property type="entry name" value="RCR"/>
    <property type="match status" value="1"/>
</dbReference>
<dbReference type="EMBL" id="LFZO01000095">
    <property type="protein sequence ID" value="KXT14075.1"/>
    <property type="molecule type" value="Genomic_DNA"/>
</dbReference>
<dbReference type="PANTHER" id="PTHR46370:SF1">
    <property type="entry name" value="GPALPP MOTIFS-CONTAINING PROTEIN 1"/>
    <property type="match status" value="1"/>
</dbReference>
<feature type="compositionally biased region" description="Basic and acidic residues" evidence="1">
    <location>
        <begin position="170"/>
        <end position="181"/>
    </location>
</feature>
<keyword evidence="2" id="KW-0472">Membrane</keyword>
<dbReference type="OrthoDB" id="73491at2759"/>
<evidence type="ECO:0000256" key="1">
    <source>
        <dbReference type="SAM" id="MobiDB-lite"/>
    </source>
</evidence>